<accession>A0A4P8HXF7</accession>
<evidence type="ECO:0000313" key="4">
    <source>
        <dbReference type="Proteomes" id="UP000298763"/>
    </source>
</evidence>
<dbReference type="RefSeq" id="WP_137316135.1">
    <property type="nucleotide sequence ID" value="NZ_CP040017.1"/>
</dbReference>
<keyword evidence="1" id="KW-0812">Transmembrane</keyword>
<evidence type="ECO:0000256" key="1">
    <source>
        <dbReference type="SAM" id="Phobius"/>
    </source>
</evidence>
<feature type="transmembrane region" description="Helical" evidence="1">
    <location>
        <begin position="229"/>
        <end position="248"/>
    </location>
</feature>
<feature type="transmembrane region" description="Helical" evidence="1">
    <location>
        <begin position="187"/>
        <end position="209"/>
    </location>
</feature>
<keyword evidence="4" id="KW-1185">Reference proteome</keyword>
<sequence length="259" mass="27610">MNQTPARSGWEWVKQGFGMLKKQPAGLSTLFFGYMLLTTLLLVVPLLGQVAHSVLMPVFAIGFMAAAREIGAGKPVTPGLLVAGFRGPALRKLCMLGVIHLLVFLAAGAIGVMLFANTDALRDATLAELQTNRQLVLESGLVPTMLATAVLYIPALLVISFAAPLVHWNGMGAGKALFYSFFAIKRAAGAFFMFAVSLFAITVLVLLLVRAVFGFGTMGFALMRMLSEVLYGVAHCALYVAYAHIFAAPPADTVSLDKP</sequence>
<feature type="transmembrane region" description="Helical" evidence="1">
    <location>
        <begin position="27"/>
        <end position="48"/>
    </location>
</feature>
<dbReference type="AlphaFoldDB" id="A0A4P8HXF7"/>
<evidence type="ECO:0000313" key="3">
    <source>
        <dbReference type="EMBL" id="QCP13350.1"/>
    </source>
</evidence>
<keyword evidence="1" id="KW-0472">Membrane</keyword>
<protein>
    <submittedName>
        <fullName evidence="2">Small-conductance mechanosensitive channel</fullName>
    </submittedName>
</protein>
<feature type="transmembrane region" description="Helical" evidence="1">
    <location>
        <begin position="145"/>
        <end position="166"/>
    </location>
</feature>
<proteinExistence type="predicted"/>
<dbReference type="OrthoDB" id="5298483at2"/>
<reference evidence="2 5" key="2">
    <citation type="submission" date="2020-08" db="EMBL/GenBank/DDBJ databases">
        <title>Genomic Encyclopedia of Type Strains, Phase III (KMG-III): the genomes of soil and plant-associated and newly described type strains.</title>
        <authorList>
            <person name="Whitman W."/>
        </authorList>
    </citation>
    <scope>NUCLEOTIDE SEQUENCE [LARGE SCALE GENOMIC DNA]</scope>
    <source>
        <strain evidence="2 5">CECT 7753</strain>
    </source>
</reference>
<dbReference type="NCBIfam" id="NF041043">
    <property type="entry name" value="BPSS1780_fam"/>
    <property type="match status" value="1"/>
</dbReference>
<dbReference type="InterPro" id="IPR047798">
    <property type="entry name" value="BPSS1780-like"/>
</dbReference>
<dbReference type="Proteomes" id="UP000584325">
    <property type="component" value="Unassembled WGS sequence"/>
</dbReference>
<dbReference type="EMBL" id="CP040017">
    <property type="protein sequence ID" value="QCP13350.1"/>
    <property type="molecule type" value="Genomic_DNA"/>
</dbReference>
<gene>
    <name evidence="3" type="ORF">FCL38_25130</name>
    <name evidence="2" type="ORF">FHS02_005453</name>
</gene>
<name>A0A4P8HXF7_9BURK</name>
<evidence type="ECO:0000313" key="2">
    <source>
        <dbReference type="EMBL" id="MBB3224588.1"/>
    </source>
</evidence>
<dbReference type="Proteomes" id="UP000298763">
    <property type="component" value="Chromosome"/>
</dbReference>
<keyword evidence="1" id="KW-1133">Transmembrane helix</keyword>
<organism evidence="2 5">
    <name type="scientific">Pseudoduganella umbonata</name>
    <dbReference type="NCBI Taxonomy" id="864828"/>
    <lineage>
        <taxon>Bacteria</taxon>
        <taxon>Pseudomonadati</taxon>
        <taxon>Pseudomonadota</taxon>
        <taxon>Betaproteobacteria</taxon>
        <taxon>Burkholderiales</taxon>
        <taxon>Oxalobacteraceae</taxon>
        <taxon>Telluria group</taxon>
        <taxon>Pseudoduganella</taxon>
    </lineage>
</organism>
<evidence type="ECO:0000313" key="5">
    <source>
        <dbReference type="Proteomes" id="UP000584325"/>
    </source>
</evidence>
<feature type="transmembrane region" description="Helical" evidence="1">
    <location>
        <begin position="93"/>
        <end position="116"/>
    </location>
</feature>
<dbReference type="EMBL" id="JACHXS010000013">
    <property type="protein sequence ID" value="MBB3224588.1"/>
    <property type="molecule type" value="Genomic_DNA"/>
</dbReference>
<reference evidence="3 4" key="1">
    <citation type="submission" date="2019-05" db="EMBL/GenBank/DDBJ databases">
        <title>Draft Genome Sequences of Six Type Strains of the Genus Massilia.</title>
        <authorList>
            <person name="Miess H."/>
            <person name="Frediansyhah A."/>
            <person name="Gross H."/>
        </authorList>
    </citation>
    <scope>NUCLEOTIDE SEQUENCE [LARGE SCALE GENOMIC DNA]</scope>
    <source>
        <strain evidence="3 4">DSMZ 26121</strain>
    </source>
</reference>